<dbReference type="InterPro" id="IPR036390">
    <property type="entry name" value="WH_DNA-bd_sf"/>
</dbReference>
<gene>
    <name evidence="7" type="ORF">Ami103574_05145</name>
</gene>
<dbReference type="InterPro" id="IPR015421">
    <property type="entry name" value="PyrdxlP-dep_Trfase_major"/>
</dbReference>
<evidence type="ECO:0000259" key="6">
    <source>
        <dbReference type="PROSITE" id="PS50949"/>
    </source>
</evidence>
<protein>
    <submittedName>
        <fullName evidence="7">PLP-dependent aminotransferase family protein</fullName>
    </submittedName>
</protein>
<name>A0A858BS54_9FIRM</name>
<dbReference type="Gene3D" id="1.10.10.10">
    <property type="entry name" value="Winged helix-like DNA-binding domain superfamily/Winged helix DNA-binding domain"/>
    <property type="match status" value="1"/>
</dbReference>
<dbReference type="Pfam" id="PF00155">
    <property type="entry name" value="Aminotran_1_2"/>
    <property type="match status" value="1"/>
</dbReference>
<keyword evidence="2" id="KW-0663">Pyridoxal phosphate</keyword>
<evidence type="ECO:0000256" key="2">
    <source>
        <dbReference type="ARBA" id="ARBA00022898"/>
    </source>
</evidence>
<dbReference type="InterPro" id="IPR004839">
    <property type="entry name" value="Aminotransferase_I/II_large"/>
</dbReference>
<dbReference type="GO" id="GO:0008483">
    <property type="term" value="F:transaminase activity"/>
    <property type="evidence" value="ECO:0007669"/>
    <property type="project" value="UniProtKB-KW"/>
</dbReference>
<keyword evidence="4" id="KW-0238">DNA-binding</keyword>
<dbReference type="InterPro" id="IPR036388">
    <property type="entry name" value="WH-like_DNA-bd_sf"/>
</dbReference>
<feature type="domain" description="HTH gntR-type" evidence="6">
    <location>
        <begin position="22"/>
        <end position="90"/>
    </location>
</feature>
<dbReference type="GO" id="GO:0003677">
    <property type="term" value="F:DNA binding"/>
    <property type="evidence" value="ECO:0007669"/>
    <property type="project" value="UniProtKB-KW"/>
</dbReference>
<dbReference type="PROSITE" id="PS50949">
    <property type="entry name" value="HTH_GNTR"/>
    <property type="match status" value="1"/>
</dbReference>
<dbReference type="Proteomes" id="UP000466848">
    <property type="component" value="Chromosome"/>
</dbReference>
<dbReference type="InterPro" id="IPR000524">
    <property type="entry name" value="Tscrpt_reg_HTH_GntR"/>
</dbReference>
<dbReference type="Pfam" id="PF00392">
    <property type="entry name" value="GntR"/>
    <property type="match status" value="1"/>
</dbReference>
<dbReference type="GO" id="GO:0030170">
    <property type="term" value="F:pyridoxal phosphate binding"/>
    <property type="evidence" value="ECO:0007669"/>
    <property type="project" value="InterPro"/>
</dbReference>
<dbReference type="InterPro" id="IPR015422">
    <property type="entry name" value="PyrdxlP-dep_Trfase_small"/>
</dbReference>
<organism evidence="7 8">
    <name type="scientific">Aminipila butyrica</name>
    <dbReference type="NCBI Taxonomy" id="433296"/>
    <lineage>
        <taxon>Bacteria</taxon>
        <taxon>Bacillati</taxon>
        <taxon>Bacillota</taxon>
        <taxon>Clostridia</taxon>
        <taxon>Peptostreptococcales</taxon>
        <taxon>Anaerovoracaceae</taxon>
        <taxon>Aminipila</taxon>
    </lineage>
</organism>
<dbReference type="PANTHER" id="PTHR46577">
    <property type="entry name" value="HTH-TYPE TRANSCRIPTIONAL REGULATORY PROTEIN GABR"/>
    <property type="match status" value="1"/>
</dbReference>
<dbReference type="PANTHER" id="PTHR46577:SF1">
    <property type="entry name" value="HTH-TYPE TRANSCRIPTIONAL REGULATORY PROTEIN GABR"/>
    <property type="match status" value="1"/>
</dbReference>
<keyword evidence="3" id="KW-0805">Transcription regulation</keyword>
<accession>A0A858BS54</accession>
<dbReference type="InterPro" id="IPR051446">
    <property type="entry name" value="HTH_trans_reg/aminotransferase"/>
</dbReference>
<dbReference type="CDD" id="cd00609">
    <property type="entry name" value="AAT_like"/>
    <property type="match status" value="1"/>
</dbReference>
<dbReference type="SUPFAM" id="SSF53383">
    <property type="entry name" value="PLP-dependent transferases"/>
    <property type="match status" value="1"/>
</dbReference>
<evidence type="ECO:0000256" key="5">
    <source>
        <dbReference type="ARBA" id="ARBA00023163"/>
    </source>
</evidence>
<dbReference type="InterPro" id="IPR015424">
    <property type="entry name" value="PyrdxlP-dep_Trfase"/>
</dbReference>
<keyword evidence="5" id="KW-0804">Transcription</keyword>
<reference evidence="7 8" key="1">
    <citation type="submission" date="2020-02" db="EMBL/GenBank/DDBJ databases">
        <authorList>
            <person name="Kim Y.B."/>
            <person name="Roh S.W."/>
        </authorList>
    </citation>
    <scope>NUCLEOTIDE SEQUENCE [LARGE SCALE GENOMIC DNA]</scope>
    <source>
        <strain evidence="7 8">DSM 103574</strain>
    </source>
</reference>
<dbReference type="Gene3D" id="3.40.640.10">
    <property type="entry name" value="Type I PLP-dependent aspartate aminotransferase-like (Major domain)"/>
    <property type="match status" value="1"/>
</dbReference>
<dbReference type="SUPFAM" id="SSF46785">
    <property type="entry name" value="Winged helix' DNA-binding domain"/>
    <property type="match status" value="1"/>
</dbReference>
<evidence type="ECO:0000313" key="8">
    <source>
        <dbReference type="Proteomes" id="UP000466848"/>
    </source>
</evidence>
<evidence type="ECO:0000256" key="3">
    <source>
        <dbReference type="ARBA" id="ARBA00023015"/>
    </source>
</evidence>
<dbReference type="CDD" id="cd07377">
    <property type="entry name" value="WHTH_GntR"/>
    <property type="match status" value="1"/>
</dbReference>
<evidence type="ECO:0000256" key="4">
    <source>
        <dbReference type="ARBA" id="ARBA00023125"/>
    </source>
</evidence>
<dbReference type="Gene3D" id="3.90.1150.10">
    <property type="entry name" value="Aspartate Aminotransferase, domain 1"/>
    <property type="match status" value="1"/>
</dbReference>
<dbReference type="GO" id="GO:0003700">
    <property type="term" value="F:DNA-binding transcription factor activity"/>
    <property type="evidence" value="ECO:0007669"/>
    <property type="project" value="InterPro"/>
</dbReference>
<dbReference type="RefSeq" id="WP_163065606.1">
    <property type="nucleotide sequence ID" value="NZ_CP048649.1"/>
</dbReference>
<proteinExistence type="inferred from homology"/>
<keyword evidence="7" id="KW-0808">Transferase</keyword>
<evidence type="ECO:0000256" key="1">
    <source>
        <dbReference type="ARBA" id="ARBA00005384"/>
    </source>
</evidence>
<sequence length="471" mass="52850">MPVNSFLDYPLSWKPDKTQLKRPLYLALADLLEQDITHSRLAPGTKLPPQRELADYLDIHFTTVTRTYKLCERKGLIYAVVGSGTFVSPNAARSITISLDGTPQEYIELGFVASFEQCNSMVTPAAQKVAEKKYLSHLFNYDHPTGMPHQKLAGLNWMKGLGIQAEPQQTAIVSGTLNGLAVTLFALFEPGSRIAVDQFTYSNFIELAKTLHIQLVPIDGDLEGMSAEALENQCRLTDIRGLYLMPSCCNPTTVMISQRRKLELAEVIRKQKLILIEDDIHAFLTAGILSDYHQPMYQLVPEHTVYICGTSKSLCSGLRIAYMVFGEAFRQPIQQAIFNINVKSSALDGEVITELILSGRAYEIVAEKRRLALQANDLFYSFFPASDLPHHSPFRLGHPLSFFRWLPIPADRQVPQLLENLQSRGVRVFDSNRFVTAPHGQEHYLRVALSSTKSLDELAQGLAVLREVLWT</sequence>
<keyword evidence="8" id="KW-1185">Reference proteome</keyword>
<dbReference type="AlphaFoldDB" id="A0A858BS54"/>
<dbReference type="KEGG" id="abut:Ami103574_05145"/>
<keyword evidence="7" id="KW-0032">Aminotransferase</keyword>
<comment type="similarity">
    <text evidence="1">In the C-terminal section; belongs to the class-I pyridoxal-phosphate-dependent aminotransferase family.</text>
</comment>
<dbReference type="SMART" id="SM00345">
    <property type="entry name" value="HTH_GNTR"/>
    <property type="match status" value="1"/>
</dbReference>
<evidence type="ECO:0000313" key="7">
    <source>
        <dbReference type="EMBL" id="QIB68743.1"/>
    </source>
</evidence>
<dbReference type="EMBL" id="CP048649">
    <property type="protein sequence ID" value="QIB68743.1"/>
    <property type="molecule type" value="Genomic_DNA"/>
</dbReference>